<evidence type="ECO:0000256" key="1">
    <source>
        <dbReference type="ARBA" id="ARBA00004651"/>
    </source>
</evidence>
<evidence type="ECO:0000256" key="2">
    <source>
        <dbReference type="ARBA" id="ARBA00022475"/>
    </source>
</evidence>
<sequence length="237" mass="25301">MPIAYCGIPAIPADVWMRWNFDPAVLLALGLLGLAAHRAGAARAGWGAVAVGFVIFISPLCALSAALFSARVAHHALLVAVMAPLLALAFPKGGMGRRALPLAPLFAVHMLILWAWHVPAFYAWALETVAGYWFMQATLLASAMLLWRAALRPGAEAHGIAALIGTVGQMGMLGAIITFAPRPLYFAHWLTTESWGLSALEDQQLAGLIMWVPAVLPYLAVAAWLGLRLLATPRPAR</sequence>
<name>A0A840AAH9_9PROT</name>
<feature type="transmembrane region" description="Helical" evidence="6">
    <location>
        <begin position="159"/>
        <end position="180"/>
    </location>
</feature>
<feature type="transmembrane region" description="Helical" evidence="6">
    <location>
        <begin position="130"/>
        <end position="147"/>
    </location>
</feature>
<evidence type="ECO:0000313" key="7">
    <source>
        <dbReference type="EMBL" id="MBB3898529.1"/>
    </source>
</evidence>
<evidence type="ECO:0000256" key="3">
    <source>
        <dbReference type="ARBA" id="ARBA00022692"/>
    </source>
</evidence>
<comment type="subcellular location">
    <subcellularLocation>
        <location evidence="1">Cell membrane</location>
        <topology evidence="1">Multi-pass membrane protein</topology>
    </subcellularLocation>
</comment>
<dbReference type="Pfam" id="PF09678">
    <property type="entry name" value="Caa3_CtaG"/>
    <property type="match status" value="1"/>
</dbReference>
<keyword evidence="8" id="KW-1185">Reference proteome</keyword>
<keyword evidence="5 6" id="KW-0472">Membrane</keyword>
<evidence type="ECO:0000313" key="8">
    <source>
        <dbReference type="Proteomes" id="UP000553193"/>
    </source>
</evidence>
<keyword evidence="2" id="KW-1003">Cell membrane</keyword>
<reference evidence="7 8" key="1">
    <citation type="submission" date="2020-08" db="EMBL/GenBank/DDBJ databases">
        <title>Genomic Encyclopedia of Type Strains, Phase IV (KMG-IV): sequencing the most valuable type-strain genomes for metagenomic binning, comparative biology and taxonomic classification.</title>
        <authorList>
            <person name="Goeker M."/>
        </authorList>
    </citation>
    <scope>NUCLEOTIDE SEQUENCE [LARGE SCALE GENOMIC DNA]</scope>
    <source>
        <strain evidence="7 8">DSM 19979</strain>
    </source>
</reference>
<dbReference type="EMBL" id="JACIDJ010000002">
    <property type="protein sequence ID" value="MBB3898529.1"/>
    <property type="molecule type" value="Genomic_DNA"/>
</dbReference>
<dbReference type="RefSeq" id="WP_242534801.1">
    <property type="nucleotide sequence ID" value="NZ_JACIDJ010000002.1"/>
</dbReference>
<feature type="transmembrane region" description="Helical" evidence="6">
    <location>
        <begin position="205"/>
        <end position="227"/>
    </location>
</feature>
<protein>
    <submittedName>
        <fullName evidence="7">Putative membrane protein</fullName>
    </submittedName>
</protein>
<feature type="transmembrane region" description="Helical" evidence="6">
    <location>
        <begin position="19"/>
        <end position="37"/>
    </location>
</feature>
<keyword evidence="4 6" id="KW-1133">Transmembrane helix</keyword>
<keyword evidence="3 6" id="KW-0812">Transmembrane</keyword>
<dbReference type="GO" id="GO:0005886">
    <property type="term" value="C:plasma membrane"/>
    <property type="evidence" value="ECO:0007669"/>
    <property type="project" value="UniProtKB-SubCell"/>
</dbReference>
<gene>
    <name evidence="7" type="ORF">GGQ83_001966</name>
</gene>
<evidence type="ECO:0000256" key="5">
    <source>
        <dbReference type="ARBA" id="ARBA00023136"/>
    </source>
</evidence>
<accession>A0A840AAH9</accession>
<dbReference type="Proteomes" id="UP000553193">
    <property type="component" value="Unassembled WGS sequence"/>
</dbReference>
<feature type="transmembrane region" description="Helical" evidence="6">
    <location>
        <begin position="102"/>
        <end position="124"/>
    </location>
</feature>
<dbReference type="InterPro" id="IPR019108">
    <property type="entry name" value="Caa3_assmbl_CtaG-rel"/>
</dbReference>
<comment type="caution">
    <text evidence="7">The sequence shown here is derived from an EMBL/GenBank/DDBJ whole genome shotgun (WGS) entry which is preliminary data.</text>
</comment>
<dbReference type="AlphaFoldDB" id="A0A840AAH9"/>
<evidence type="ECO:0000256" key="6">
    <source>
        <dbReference type="SAM" id="Phobius"/>
    </source>
</evidence>
<proteinExistence type="predicted"/>
<feature type="transmembrane region" description="Helical" evidence="6">
    <location>
        <begin position="44"/>
        <end position="66"/>
    </location>
</feature>
<evidence type="ECO:0000256" key="4">
    <source>
        <dbReference type="ARBA" id="ARBA00022989"/>
    </source>
</evidence>
<feature type="transmembrane region" description="Helical" evidence="6">
    <location>
        <begin position="72"/>
        <end position="90"/>
    </location>
</feature>
<organism evidence="7 8">
    <name type="scientific">Roseococcus suduntuyensis</name>
    <dbReference type="NCBI Taxonomy" id="455361"/>
    <lineage>
        <taxon>Bacteria</taxon>
        <taxon>Pseudomonadati</taxon>
        <taxon>Pseudomonadota</taxon>
        <taxon>Alphaproteobacteria</taxon>
        <taxon>Acetobacterales</taxon>
        <taxon>Roseomonadaceae</taxon>
        <taxon>Roseococcus</taxon>
    </lineage>
</organism>